<evidence type="ECO:0000313" key="2">
    <source>
        <dbReference type="EMBL" id="KAL3286794.1"/>
    </source>
</evidence>
<evidence type="ECO:0000313" key="3">
    <source>
        <dbReference type="Proteomes" id="UP001516400"/>
    </source>
</evidence>
<protein>
    <submittedName>
        <fullName evidence="2">Uncharacterized protein</fullName>
    </submittedName>
</protein>
<sequence>MCWKLKLEQFGYTVKYKKGVNKNSEASSRIKLPNVPTVEVNAIEDDDLQSVLPDIDSSDLDMNLQDLEDIIQDCENPADPEKSNPTSVEQPNESNHSSTIHSQEENQITEIPYTKKSVNCAKQQIILYQPQKV</sequence>
<evidence type="ECO:0000256" key="1">
    <source>
        <dbReference type="SAM" id="MobiDB-lite"/>
    </source>
</evidence>
<reference evidence="2 3" key="1">
    <citation type="journal article" date="2021" name="BMC Biol.">
        <title>Horizontally acquired antibacterial genes associated with adaptive radiation of ladybird beetles.</title>
        <authorList>
            <person name="Li H.S."/>
            <person name="Tang X.F."/>
            <person name="Huang Y.H."/>
            <person name="Xu Z.Y."/>
            <person name="Chen M.L."/>
            <person name="Du X.Y."/>
            <person name="Qiu B.Y."/>
            <person name="Chen P.T."/>
            <person name="Zhang W."/>
            <person name="Slipinski A."/>
            <person name="Escalona H.E."/>
            <person name="Waterhouse R.M."/>
            <person name="Zwick A."/>
            <person name="Pang H."/>
        </authorList>
    </citation>
    <scope>NUCLEOTIDE SEQUENCE [LARGE SCALE GENOMIC DNA]</scope>
    <source>
        <strain evidence="2">SYSU2018</strain>
    </source>
</reference>
<feature type="region of interest" description="Disordered" evidence="1">
    <location>
        <begin position="74"/>
        <end position="114"/>
    </location>
</feature>
<dbReference type="Proteomes" id="UP001516400">
    <property type="component" value="Unassembled WGS sequence"/>
</dbReference>
<organism evidence="2 3">
    <name type="scientific">Cryptolaemus montrouzieri</name>
    <dbReference type="NCBI Taxonomy" id="559131"/>
    <lineage>
        <taxon>Eukaryota</taxon>
        <taxon>Metazoa</taxon>
        <taxon>Ecdysozoa</taxon>
        <taxon>Arthropoda</taxon>
        <taxon>Hexapoda</taxon>
        <taxon>Insecta</taxon>
        <taxon>Pterygota</taxon>
        <taxon>Neoptera</taxon>
        <taxon>Endopterygota</taxon>
        <taxon>Coleoptera</taxon>
        <taxon>Polyphaga</taxon>
        <taxon>Cucujiformia</taxon>
        <taxon>Coccinelloidea</taxon>
        <taxon>Coccinellidae</taxon>
        <taxon>Scymninae</taxon>
        <taxon>Scymnini</taxon>
        <taxon>Cryptolaemus</taxon>
    </lineage>
</organism>
<keyword evidence="3" id="KW-1185">Reference proteome</keyword>
<dbReference type="AlphaFoldDB" id="A0ABD2P7J2"/>
<dbReference type="EMBL" id="JABFTP020000185">
    <property type="protein sequence ID" value="KAL3286794.1"/>
    <property type="molecule type" value="Genomic_DNA"/>
</dbReference>
<gene>
    <name evidence="2" type="ORF">HHI36_001288</name>
</gene>
<accession>A0ABD2P7J2</accession>
<feature type="compositionally biased region" description="Polar residues" evidence="1">
    <location>
        <begin position="83"/>
        <end position="109"/>
    </location>
</feature>
<name>A0ABD2P7J2_9CUCU</name>
<proteinExistence type="predicted"/>
<comment type="caution">
    <text evidence="2">The sequence shown here is derived from an EMBL/GenBank/DDBJ whole genome shotgun (WGS) entry which is preliminary data.</text>
</comment>